<dbReference type="InterPro" id="IPR006037">
    <property type="entry name" value="RCK_C"/>
</dbReference>
<sequence length="61" mass="6707">MPLRESNLRGKYDVTIVSVKRETDGPQATFSYATPDTVLMYGDIVLVVGTIGDVERFANAQ</sequence>
<name>A0A2P8I419_SACCR</name>
<evidence type="ECO:0000313" key="2">
    <source>
        <dbReference type="EMBL" id="PSL53217.1"/>
    </source>
</evidence>
<dbReference type="SUPFAM" id="SSF116726">
    <property type="entry name" value="TrkA C-terminal domain-like"/>
    <property type="match status" value="1"/>
</dbReference>
<dbReference type="GO" id="GO:0008324">
    <property type="term" value="F:monoatomic cation transmembrane transporter activity"/>
    <property type="evidence" value="ECO:0007669"/>
    <property type="project" value="InterPro"/>
</dbReference>
<dbReference type="GO" id="GO:0006813">
    <property type="term" value="P:potassium ion transport"/>
    <property type="evidence" value="ECO:0007669"/>
    <property type="project" value="InterPro"/>
</dbReference>
<organism evidence="2 3">
    <name type="scientific">Saccharothrix carnea</name>
    <dbReference type="NCBI Taxonomy" id="1280637"/>
    <lineage>
        <taxon>Bacteria</taxon>
        <taxon>Bacillati</taxon>
        <taxon>Actinomycetota</taxon>
        <taxon>Actinomycetes</taxon>
        <taxon>Pseudonocardiales</taxon>
        <taxon>Pseudonocardiaceae</taxon>
        <taxon>Saccharothrix</taxon>
    </lineage>
</organism>
<accession>A0A2P8I419</accession>
<dbReference type="AlphaFoldDB" id="A0A2P8I419"/>
<dbReference type="Gene3D" id="3.30.70.1450">
    <property type="entry name" value="Regulator of K+ conductance, C-terminal domain"/>
    <property type="match status" value="1"/>
</dbReference>
<evidence type="ECO:0000313" key="3">
    <source>
        <dbReference type="Proteomes" id="UP000241118"/>
    </source>
</evidence>
<dbReference type="Proteomes" id="UP000241118">
    <property type="component" value="Unassembled WGS sequence"/>
</dbReference>
<dbReference type="EMBL" id="PYAX01000009">
    <property type="protein sequence ID" value="PSL53217.1"/>
    <property type="molecule type" value="Genomic_DNA"/>
</dbReference>
<gene>
    <name evidence="2" type="ORF">B0I31_1097</name>
</gene>
<feature type="domain" description="RCK C-terminal" evidence="1">
    <location>
        <begin position="1"/>
        <end position="61"/>
    </location>
</feature>
<keyword evidence="3" id="KW-1185">Reference proteome</keyword>
<evidence type="ECO:0000259" key="1">
    <source>
        <dbReference type="PROSITE" id="PS51202"/>
    </source>
</evidence>
<protein>
    <submittedName>
        <fullName evidence="2">TrkA family protein</fullName>
    </submittedName>
</protein>
<dbReference type="PROSITE" id="PS51202">
    <property type="entry name" value="RCK_C"/>
    <property type="match status" value="1"/>
</dbReference>
<dbReference type="InterPro" id="IPR036721">
    <property type="entry name" value="RCK_C_sf"/>
</dbReference>
<proteinExistence type="predicted"/>
<comment type="caution">
    <text evidence="2">The sequence shown here is derived from an EMBL/GenBank/DDBJ whole genome shotgun (WGS) entry which is preliminary data.</text>
</comment>
<dbReference type="Pfam" id="PF02080">
    <property type="entry name" value="TrkA_C"/>
    <property type="match status" value="1"/>
</dbReference>
<reference evidence="2 3" key="1">
    <citation type="submission" date="2018-03" db="EMBL/GenBank/DDBJ databases">
        <title>Genomic Encyclopedia of Type Strains, Phase III (KMG-III): the genomes of soil and plant-associated and newly described type strains.</title>
        <authorList>
            <person name="Whitman W."/>
        </authorList>
    </citation>
    <scope>NUCLEOTIDE SEQUENCE [LARGE SCALE GENOMIC DNA]</scope>
    <source>
        <strain evidence="2 3">CGMCC 4.7097</strain>
    </source>
</reference>